<dbReference type="Gramene" id="TraesROB_scaffold_029229_01G000100.1">
    <property type="protein sequence ID" value="TraesROB_scaffold_029229_01G000100.1"/>
    <property type="gene ID" value="TraesROB_scaffold_029229_01G000100"/>
</dbReference>
<dbReference type="Gramene" id="TraesARI1A03G00078400.1">
    <property type="protein sequence ID" value="TraesARI1A03G00078400.1"/>
    <property type="gene ID" value="TraesARI1A03G00078400"/>
</dbReference>
<evidence type="ECO:0000256" key="1">
    <source>
        <dbReference type="SAM" id="MobiDB-lite"/>
    </source>
</evidence>
<dbReference type="Gramene" id="TraesSTA1A03G00077120.1">
    <property type="protein sequence ID" value="TraesSTA1A03G00077120.1"/>
    <property type="gene ID" value="TraesSTA1A03G00077120"/>
</dbReference>
<dbReference type="Gramene" id="TraesWEE_scaffold_028097_01G000200.1">
    <property type="protein sequence ID" value="TraesWEE_scaffold_028097_01G000200.1"/>
    <property type="gene ID" value="TraesWEE_scaffold_028097_01G000200"/>
</dbReference>
<dbReference type="AlphaFoldDB" id="A0A3B5XYB8"/>
<protein>
    <submittedName>
        <fullName evidence="2">Uncharacterized protein</fullName>
    </submittedName>
</protein>
<dbReference type="Gramene" id="TraesMAC1A03G00078010.1">
    <property type="protein sequence ID" value="TraesMAC1A03G00078010.1"/>
    <property type="gene ID" value="TraesMAC1A03G00078010"/>
</dbReference>
<dbReference type="Gramene" id="TraesCS1A03G0418900.1">
    <property type="protein sequence ID" value="TraesCS1A03G0418900.1.CDS"/>
    <property type="gene ID" value="TraesCS1A03G0418900"/>
</dbReference>
<dbReference type="Gramene" id="TraesCAD_scaffold_069468_01G000100.1">
    <property type="protein sequence ID" value="TraesCAD_scaffold_069468_01G000100.1"/>
    <property type="gene ID" value="TraesCAD_scaffold_069468_01G000100"/>
</dbReference>
<organism evidence="2">
    <name type="scientific">Triticum aestivum</name>
    <name type="common">Wheat</name>
    <dbReference type="NCBI Taxonomy" id="4565"/>
    <lineage>
        <taxon>Eukaryota</taxon>
        <taxon>Viridiplantae</taxon>
        <taxon>Streptophyta</taxon>
        <taxon>Embryophyta</taxon>
        <taxon>Tracheophyta</taxon>
        <taxon>Spermatophyta</taxon>
        <taxon>Magnoliopsida</taxon>
        <taxon>Liliopsida</taxon>
        <taxon>Poales</taxon>
        <taxon>Poaceae</taxon>
        <taxon>BOP clade</taxon>
        <taxon>Pooideae</taxon>
        <taxon>Triticodae</taxon>
        <taxon>Triticeae</taxon>
        <taxon>Triticinae</taxon>
        <taxon>Triticum</taxon>
    </lineage>
</organism>
<dbReference type="Gramene" id="TraesCLE_scaffold_062787_01G000100.1">
    <property type="protein sequence ID" value="TraesCLE_scaffold_062787_01G000100.1"/>
    <property type="gene ID" value="TraesCLE_scaffold_062787_01G000100"/>
</dbReference>
<dbReference type="Gramene" id="TraesLDM1A03G00076450.1">
    <property type="protein sequence ID" value="TraesLDM1A03G00076450.1"/>
    <property type="gene ID" value="TraesLDM1A03G00076450"/>
</dbReference>
<accession>A0A3B5XYB8</accession>
<sequence length="200" mass="21832">MEEEGNNIMEEEGATVILGCAWWHCSAQWRQSREAGREEEGGSAGWRAQLSRRRWERRKATTTEKEDSTWAHRCYSVGASVRCGWMSRSCLQSGGTRLVVGCAMQCSAIHPSAMQFAGRCVGPSKINCTPSPDGAMQSSTWVHAARPTGAVQSKVWVQAAHHPFPSPSLSLPAHAPSALYFSQVATMADQKLAKLREAVA</sequence>
<dbReference type="EnsemblPlants" id="TraesCS1A02G155900.1">
    <property type="protein sequence ID" value="TraesCS1A02G155900.1"/>
    <property type="gene ID" value="TraesCS1A02G155900"/>
</dbReference>
<dbReference type="OMA" id="VATMADQ"/>
<evidence type="ECO:0000313" key="3">
    <source>
        <dbReference type="Proteomes" id="UP000019116"/>
    </source>
</evidence>
<dbReference type="Gramene" id="TraesCS1A02G155900.1">
    <property type="protein sequence ID" value="TraesCS1A02G155900.1"/>
    <property type="gene ID" value="TraesCS1A02G155900"/>
</dbReference>
<proteinExistence type="predicted"/>
<reference evidence="2" key="1">
    <citation type="submission" date="2018-08" db="EMBL/GenBank/DDBJ databases">
        <authorList>
            <person name="Rossello M."/>
        </authorList>
    </citation>
    <scope>NUCLEOTIDE SEQUENCE [LARGE SCALE GENOMIC DNA]</scope>
    <source>
        <strain evidence="2">cv. Chinese Spring</strain>
    </source>
</reference>
<dbReference type="Gramene" id="TraesJUL1A03G00076260.1">
    <property type="protein sequence ID" value="TraesJUL1A03G00076260.1"/>
    <property type="gene ID" value="TraesJUL1A03G00076260"/>
</dbReference>
<dbReference type="Gramene" id="TraesNOR1A03G00077450.1">
    <property type="protein sequence ID" value="TraesNOR1A03G00077450.1"/>
    <property type="gene ID" value="TraesNOR1A03G00077450"/>
</dbReference>
<feature type="region of interest" description="Disordered" evidence="1">
    <location>
        <begin position="36"/>
        <end position="63"/>
    </location>
</feature>
<dbReference type="Gramene" id="TraesSYM1A03G00079460.1">
    <property type="protein sequence ID" value="TraesSYM1A03G00079460.1"/>
    <property type="gene ID" value="TraesSYM1A03G00079460"/>
</dbReference>
<dbReference type="Gramene" id="TraesJAG1A03G00076730.1">
    <property type="protein sequence ID" value="TraesJAG1A03G00076730.1"/>
    <property type="gene ID" value="TraesJAG1A03G00076730"/>
</dbReference>
<name>A0A3B5XYB8_WHEAT</name>
<dbReference type="Gramene" id="TraesLAC1A03G00079050.1">
    <property type="protein sequence ID" value="TraesLAC1A03G00079050.1"/>
    <property type="gene ID" value="TraesLAC1A03G00079050"/>
</dbReference>
<reference evidence="2" key="2">
    <citation type="submission" date="2018-10" db="UniProtKB">
        <authorList>
            <consortium name="EnsemblPlants"/>
        </authorList>
    </citation>
    <scope>IDENTIFICATION</scope>
</reference>
<evidence type="ECO:0000313" key="2">
    <source>
        <dbReference type="EnsemblPlants" id="TraesCS1A02G155900.1"/>
    </source>
</evidence>
<dbReference type="Proteomes" id="UP000019116">
    <property type="component" value="Chromosome 1A"/>
</dbReference>
<keyword evidence="3" id="KW-1185">Reference proteome</keyword>